<keyword evidence="2 5" id="KW-0808">Transferase</keyword>
<dbReference type="SUPFAM" id="SSF53335">
    <property type="entry name" value="S-adenosyl-L-methionine-dependent methyltransferases"/>
    <property type="match status" value="1"/>
</dbReference>
<keyword evidence="1 5" id="KW-0489">Methyltransferase</keyword>
<dbReference type="RefSeq" id="WP_154577806.1">
    <property type="nucleotide sequence ID" value="NZ_VULU01000064.1"/>
</dbReference>
<dbReference type="Proteomes" id="UP000460950">
    <property type="component" value="Unassembled WGS sequence"/>
</dbReference>
<proteinExistence type="inferred from homology"/>
<comment type="caution">
    <text evidence="5">The sequence shown here is derived from an EMBL/GenBank/DDBJ whole genome shotgun (WGS) entry which is preliminary data.</text>
</comment>
<evidence type="ECO:0000256" key="2">
    <source>
        <dbReference type="ARBA" id="ARBA00022679"/>
    </source>
</evidence>
<sequence length="264" mass="30916">MIETDHIYHMDCLKGMTQMADNSVDAIIADLPYGVLNNRNRSAVWDKQLPLDLLWEQYLRITKPESPIILFSQGMFTAKLMLSQPQMWRYNLVWHKDRVTGHLNANRMPLRQHEDIIIFYRHQPVYHPQMKPSLPEQRNHSRQKTEGFTNRCYGKTELSPIRMADDKYPTSVIAIPKEHRKGAFYHPTQKPVALLEYLIRTYTDEKDIVLDNCIGSGTTAVAAIRTGRHYIGFETEKSYYEIAQKRVDEELQQHNTEIQATKEQ</sequence>
<evidence type="ECO:0000259" key="4">
    <source>
        <dbReference type="Pfam" id="PF01555"/>
    </source>
</evidence>
<comment type="similarity">
    <text evidence="3">Belongs to the N(4)/N(6)-methyltransferase family.</text>
</comment>
<dbReference type="PRINTS" id="PR00508">
    <property type="entry name" value="S21N4MTFRASE"/>
</dbReference>
<organism evidence="5 6">
    <name type="scientific">Phocaeicola vulgatus</name>
    <name type="common">Bacteroides vulgatus</name>
    <dbReference type="NCBI Taxonomy" id="821"/>
    <lineage>
        <taxon>Bacteria</taxon>
        <taxon>Pseudomonadati</taxon>
        <taxon>Bacteroidota</taxon>
        <taxon>Bacteroidia</taxon>
        <taxon>Bacteroidales</taxon>
        <taxon>Bacteroidaceae</taxon>
        <taxon>Phocaeicola</taxon>
    </lineage>
</organism>
<dbReference type="InterPro" id="IPR002941">
    <property type="entry name" value="DNA_methylase_N4/N6"/>
</dbReference>
<reference evidence="5 6" key="1">
    <citation type="submission" date="2019-09" db="EMBL/GenBank/DDBJ databases">
        <title>In-depth cultivation of the pig gut microbiome towards novel bacterial diversity and tailored functional studies.</title>
        <authorList>
            <person name="Wylensek D."/>
            <person name="Hitch T.C.A."/>
            <person name="Clavel T."/>
        </authorList>
    </citation>
    <scope>NUCLEOTIDE SEQUENCE [LARGE SCALE GENOMIC DNA]</scope>
    <source>
        <strain evidence="5 6">WCA-389-WT-3C</strain>
    </source>
</reference>
<evidence type="ECO:0000313" key="6">
    <source>
        <dbReference type="Proteomes" id="UP000460950"/>
    </source>
</evidence>
<protein>
    <recommendedName>
        <fullName evidence="3">Methyltransferase</fullName>
        <ecNumber evidence="3">2.1.1.-</ecNumber>
    </recommendedName>
</protein>
<dbReference type="GO" id="GO:0032259">
    <property type="term" value="P:methylation"/>
    <property type="evidence" value="ECO:0007669"/>
    <property type="project" value="UniProtKB-KW"/>
</dbReference>
<dbReference type="GO" id="GO:0008170">
    <property type="term" value="F:N-methyltransferase activity"/>
    <property type="evidence" value="ECO:0007669"/>
    <property type="project" value="InterPro"/>
</dbReference>
<dbReference type="AlphaFoldDB" id="A0A7K0JLM4"/>
<gene>
    <name evidence="5" type="ORF">FYJ30_21585</name>
</gene>
<name>A0A7K0JLM4_PHOVU</name>
<dbReference type="EC" id="2.1.1.-" evidence="3"/>
<feature type="domain" description="DNA methylase N-4/N-6" evidence="4">
    <location>
        <begin position="24"/>
        <end position="245"/>
    </location>
</feature>
<dbReference type="EMBL" id="VULU01000064">
    <property type="protein sequence ID" value="MSS50806.1"/>
    <property type="molecule type" value="Genomic_DNA"/>
</dbReference>
<evidence type="ECO:0000256" key="1">
    <source>
        <dbReference type="ARBA" id="ARBA00022603"/>
    </source>
</evidence>
<evidence type="ECO:0000313" key="5">
    <source>
        <dbReference type="EMBL" id="MSS50806.1"/>
    </source>
</evidence>
<dbReference type="GO" id="GO:0003677">
    <property type="term" value="F:DNA binding"/>
    <property type="evidence" value="ECO:0007669"/>
    <property type="project" value="InterPro"/>
</dbReference>
<accession>A0A7K0JLM4</accession>
<dbReference type="InterPro" id="IPR001091">
    <property type="entry name" value="RM_Methyltransferase"/>
</dbReference>
<dbReference type="Pfam" id="PF01555">
    <property type="entry name" value="N6_N4_Mtase"/>
    <property type="match status" value="1"/>
</dbReference>
<dbReference type="Gene3D" id="3.40.50.150">
    <property type="entry name" value="Vaccinia Virus protein VP39"/>
    <property type="match status" value="1"/>
</dbReference>
<dbReference type="InterPro" id="IPR029063">
    <property type="entry name" value="SAM-dependent_MTases_sf"/>
</dbReference>
<evidence type="ECO:0000256" key="3">
    <source>
        <dbReference type="RuleBase" id="RU362026"/>
    </source>
</evidence>